<accession>A0A507QYQ3</accession>
<dbReference type="GO" id="GO:0031419">
    <property type="term" value="F:cobalamin binding"/>
    <property type="evidence" value="ECO:0007669"/>
    <property type="project" value="UniProtKB-KW"/>
</dbReference>
<evidence type="ECO:0000256" key="5">
    <source>
        <dbReference type="ARBA" id="ARBA00022628"/>
    </source>
</evidence>
<comment type="similarity">
    <text evidence="2">Belongs to the LIMR family. LMBRD1 subfamily.</text>
</comment>
<evidence type="ECO:0000256" key="10">
    <source>
        <dbReference type="ARBA" id="ARBA00023285"/>
    </source>
</evidence>
<evidence type="ECO:0000256" key="3">
    <source>
        <dbReference type="ARBA" id="ARBA00017088"/>
    </source>
</evidence>
<evidence type="ECO:0000256" key="11">
    <source>
        <dbReference type="ARBA" id="ARBA00025515"/>
    </source>
</evidence>
<dbReference type="GO" id="GO:0005774">
    <property type="term" value="C:vacuolar membrane"/>
    <property type="evidence" value="ECO:0007669"/>
    <property type="project" value="TreeGrafter"/>
</dbReference>
<gene>
    <name evidence="13" type="ORF">MPDQ_004112</name>
</gene>
<reference evidence="13 14" key="1">
    <citation type="submission" date="2019-06" db="EMBL/GenBank/DDBJ databases">
        <title>Wine fermentation using esterase from Monascus purpureus.</title>
        <authorList>
            <person name="Geng C."/>
            <person name="Zhang Y."/>
        </authorList>
    </citation>
    <scope>NUCLEOTIDE SEQUENCE [LARGE SCALE GENOMIC DNA]</scope>
    <source>
        <strain evidence="13">HQ1</strain>
    </source>
</reference>
<dbReference type="EMBL" id="VIFY01000026">
    <property type="protein sequence ID" value="TQB74881.1"/>
    <property type="molecule type" value="Genomic_DNA"/>
</dbReference>
<proteinExistence type="inferred from homology"/>
<dbReference type="PANTHER" id="PTHR16130:SF2">
    <property type="entry name" value="LYSOSOMAL COBALAMIN TRANSPORT ESCORT PROTEIN LMBD1"/>
    <property type="match status" value="1"/>
</dbReference>
<evidence type="ECO:0000256" key="1">
    <source>
        <dbReference type="ARBA" id="ARBA00004155"/>
    </source>
</evidence>
<comment type="function">
    <text evidence="11">Probable lysosomal cobalamin transporter. Required to export cobalamin from lysosomes allowing its conversion to cofactors.</text>
</comment>
<feature type="transmembrane region" description="Helical" evidence="12">
    <location>
        <begin position="95"/>
        <end position="119"/>
    </location>
</feature>
<organism evidence="13 14">
    <name type="scientific">Monascus purpureus</name>
    <name type="common">Red mold</name>
    <name type="synonym">Monascus anka</name>
    <dbReference type="NCBI Taxonomy" id="5098"/>
    <lineage>
        <taxon>Eukaryota</taxon>
        <taxon>Fungi</taxon>
        <taxon>Dikarya</taxon>
        <taxon>Ascomycota</taxon>
        <taxon>Pezizomycotina</taxon>
        <taxon>Eurotiomycetes</taxon>
        <taxon>Eurotiomycetidae</taxon>
        <taxon>Eurotiales</taxon>
        <taxon>Aspergillaceae</taxon>
        <taxon>Monascus</taxon>
    </lineage>
</organism>
<feature type="transmembrane region" description="Helical" evidence="12">
    <location>
        <begin position="38"/>
        <end position="59"/>
    </location>
</feature>
<evidence type="ECO:0000256" key="9">
    <source>
        <dbReference type="ARBA" id="ARBA00023228"/>
    </source>
</evidence>
<dbReference type="Proteomes" id="UP000319663">
    <property type="component" value="Unassembled WGS sequence"/>
</dbReference>
<feature type="transmembrane region" description="Helical" evidence="12">
    <location>
        <begin position="6"/>
        <end position="31"/>
    </location>
</feature>
<evidence type="ECO:0000256" key="8">
    <source>
        <dbReference type="ARBA" id="ARBA00023136"/>
    </source>
</evidence>
<evidence type="ECO:0000256" key="12">
    <source>
        <dbReference type="SAM" id="Phobius"/>
    </source>
</evidence>
<evidence type="ECO:0000313" key="13">
    <source>
        <dbReference type="EMBL" id="TQB74881.1"/>
    </source>
</evidence>
<dbReference type="Pfam" id="PF04791">
    <property type="entry name" value="LMBR1"/>
    <property type="match status" value="1"/>
</dbReference>
<keyword evidence="6 12" id="KW-0812">Transmembrane</keyword>
<evidence type="ECO:0000256" key="6">
    <source>
        <dbReference type="ARBA" id="ARBA00022692"/>
    </source>
</evidence>
<keyword evidence="7 12" id="KW-1133">Transmembrane helix</keyword>
<comment type="subcellular location">
    <subcellularLocation>
        <location evidence="1">Lysosome membrane</location>
        <topology evidence="1">Multi-pass membrane protein</topology>
    </subcellularLocation>
</comment>
<dbReference type="PANTHER" id="PTHR16130">
    <property type="entry name" value="LYSOSOMAL COBALAMIN TRANSPORTER-RELATED"/>
    <property type="match status" value="1"/>
</dbReference>
<keyword evidence="4" id="KW-0813">Transport</keyword>
<evidence type="ECO:0000313" key="14">
    <source>
        <dbReference type="Proteomes" id="UP000319663"/>
    </source>
</evidence>
<keyword evidence="10" id="KW-0170">Cobalt</keyword>
<feature type="transmembrane region" description="Helical" evidence="12">
    <location>
        <begin position="140"/>
        <end position="158"/>
    </location>
</feature>
<sequence length="250" mass="28827">MALLQTSIVWVIFAIVVTILIAIASIFIYIYQTPRDRSLSVTVTCIFAITSLLATVVLLPADVALISSTVVPKLGRRKDWATQDEVDDITFSLTVVYYFLYSLDALLCLIFVPFTYFWYEEYDDLGEQTTGQRFWNSFKYTLSFIAIAVVLFLVGFFAPTPNGGDGLDLDYFRKLLIENRKRRTRPDIRTWPIDNHRDLRLCLVQLFRICTPPIKANKDRSVNFESSDNIYHVAPIRIEPRTTASIRRQM</sequence>
<keyword evidence="5" id="KW-0846">Cobalamin</keyword>
<evidence type="ECO:0000256" key="4">
    <source>
        <dbReference type="ARBA" id="ARBA00022448"/>
    </source>
</evidence>
<dbReference type="GO" id="GO:0072665">
    <property type="term" value="P:protein localization to vacuole"/>
    <property type="evidence" value="ECO:0007669"/>
    <property type="project" value="TreeGrafter"/>
</dbReference>
<protein>
    <recommendedName>
        <fullName evidence="3">Probable lysosomal cobalamin transporter</fullName>
    </recommendedName>
</protein>
<dbReference type="STRING" id="5098.A0A507QYQ3"/>
<dbReference type="InterPro" id="IPR006876">
    <property type="entry name" value="LMBR1-like_membr_prot"/>
</dbReference>
<name>A0A507QYQ3_MONPU</name>
<evidence type="ECO:0000256" key="2">
    <source>
        <dbReference type="ARBA" id="ARBA00009901"/>
    </source>
</evidence>
<keyword evidence="14" id="KW-1185">Reference proteome</keyword>
<keyword evidence="9" id="KW-0458">Lysosome</keyword>
<dbReference type="AlphaFoldDB" id="A0A507QYQ3"/>
<comment type="caution">
    <text evidence="13">The sequence shown here is derived from an EMBL/GenBank/DDBJ whole genome shotgun (WGS) entry which is preliminary data.</text>
</comment>
<evidence type="ECO:0000256" key="7">
    <source>
        <dbReference type="ARBA" id="ARBA00022989"/>
    </source>
</evidence>
<keyword evidence="8 12" id="KW-0472">Membrane</keyword>
<dbReference type="InterPro" id="IPR050854">
    <property type="entry name" value="LMBD1_LysCbl_Transport"/>
</dbReference>